<dbReference type="AlphaFoldDB" id="A0A1W5IQE1"/>
<dbReference type="EMBL" id="KJ756353">
    <property type="protein sequence ID" value="AKA87327.1"/>
    <property type="molecule type" value="Genomic_DNA"/>
</dbReference>
<name>A0A1W5IQE1_STAAU</name>
<proteinExistence type="predicted"/>
<accession>A0A1W5IQE1</accession>
<keyword evidence="2" id="KW-0614">Plasmid</keyword>
<reference evidence="2" key="2">
    <citation type="submission" date="2018-03" db="EMBL/GenBank/DDBJ databases">
        <title>Complete sequence of two Staphylococcus aureus plasmids carrying genes for resistance to antibiotics, heavy-metals, biocides and/or virulence.</title>
        <authorList>
            <person name="Costa S.S."/>
            <person name="Kadlec K."/>
            <person name="Fessler A.T."/>
            <person name="Viveiros M."/>
            <person name="Melo-Cristino J."/>
            <person name="Schwarz S."/>
            <person name="Couto I."/>
        </authorList>
    </citation>
    <scope>NUCLEOTIDE SEQUENCE</scope>
    <source>
        <strain evidence="2">SM39</strain>
        <plasmid evidence="2">pSM39</plasmid>
    </source>
</reference>
<evidence type="ECO:0000256" key="1">
    <source>
        <dbReference type="SAM" id="MobiDB-lite"/>
    </source>
</evidence>
<protein>
    <submittedName>
        <fullName evidence="2">Uncharacterized protein</fullName>
    </submittedName>
</protein>
<evidence type="ECO:0000313" key="2">
    <source>
        <dbReference type="EMBL" id="AKA87327.1"/>
    </source>
</evidence>
<feature type="region of interest" description="Disordered" evidence="1">
    <location>
        <begin position="31"/>
        <end position="56"/>
    </location>
</feature>
<gene>
    <name evidence="2" type="ORF">pSM39_25</name>
</gene>
<geneLocation type="plasmid" evidence="2">
    <name>pSM39</name>
</geneLocation>
<organism evidence="2">
    <name type="scientific">Staphylococcus aureus</name>
    <dbReference type="NCBI Taxonomy" id="1280"/>
    <lineage>
        <taxon>Bacteria</taxon>
        <taxon>Bacillati</taxon>
        <taxon>Bacillota</taxon>
        <taxon>Bacilli</taxon>
        <taxon>Bacillales</taxon>
        <taxon>Staphylococcaceae</taxon>
        <taxon>Staphylococcus</taxon>
    </lineage>
</organism>
<reference evidence="2" key="1">
    <citation type="journal article" date="2016" name="Microb. Drug Resist.">
        <title>Plasmid-Borne Antimicrobial Resistance of Staphylococcus aureus Isolated in a Hospital in Lisbon, Portugal.</title>
        <authorList>
            <person name="Costa S.S."/>
            <person name="Palma C."/>
            <person name="Kadlec K."/>
            <person name="Fessler A.T."/>
            <person name="Viveiros M."/>
            <person name="Melo-Cristino J."/>
            <person name="Schwarz S."/>
            <person name="Couto I."/>
        </authorList>
    </citation>
    <scope>NUCLEOTIDE SEQUENCE</scope>
    <source>
        <strain evidence="2">SM39</strain>
        <plasmid evidence="2">pSM39</plasmid>
    </source>
</reference>
<sequence length="87" mass="9699">MANAAKMPVNHQFPVAPAKRAPIPVLPNATRRIGPAQQSKGTNKGTNNIPKKAQTPQRLPFERFSSIILTTLSKKNFILWLRYIHGL</sequence>
<feature type="compositionally biased region" description="Polar residues" evidence="1">
    <location>
        <begin position="36"/>
        <end position="56"/>
    </location>
</feature>